<reference evidence="1 2" key="1">
    <citation type="journal article" date="2019" name="Emerg. Microbes Infect.">
        <title>Comprehensive subspecies identification of 175 nontuberculous mycobacteria species based on 7547 genomic profiles.</title>
        <authorList>
            <person name="Matsumoto Y."/>
            <person name="Kinjo T."/>
            <person name="Motooka D."/>
            <person name="Nabeya D."/>
            <person name="Jung N."/>
            <person name="Uechi K."/>
            <person name="Horii T."/>
            <person name="Iida T."/>
            <person name="Fujita J."/>
            <person name="Nakamura S."/>
        </authorList>
    </citation>
    <scope>NUCLEOTIDE SEQUENCE [LARGE SCALE GENOMIC DNA]</scope>
    <source>
        <strain evidence="1 2">JCM 30725</strain>
    </source>
</reference>
<dbReference type="EMBL" id="BLKZ01000001">
    <property type="protein sequence ID" value="GFG89453.1"/>
    <property type="molecule type" value="Genomic_DNA"/>
</dbReference>
<gene>
    <name evidence="1" type="ORF">MBOU_14950</name>
</gene>
<protein>
    <submittedName>
        <fullName evidence="1">Uncharacterized protein</fullName>
    </submittedName>
</protein>
<comment type="caution">
    <text evidence="1">The sequence shown here is derived from an EMBL/GenBank/DDBJ whole genome shotgun (WGS) entry which is preliminary data.</text>
</comment>
<dbReference type="RefSeq" id="WP_163709725.1">
    <property type="nucleotide sequence ID" value="NZ_BLKZ01000001.1"/>
</dbReference>
<organism evidence="1 2">
    <name type="scientific">Mycobacterium bourgelatii</name>
    <dbReference type="NCBI Taxonomy" id="1273442"/>
    <lineage>
        <taxon>Bacteria</taxon>
        <taxon>Bacillati</taxon>
        <taxon>Actinomycetota</taxon>
        <taxon>Actinomycetes</taxon>
        <taxon>Mycobacteriales</taxon>
        <taxon>Mycobacteriaceae</taxon>
        <taxon>Mycobacterium</taxon>
    </lineage>
</organism>
<sequence length="122" mass="13882">MAKYLVLYSSSHRTGQELRWRLAADADLEIVRRRLDQAVPGEFVKVPVVLEDELQTLQLRVQPHQFGAWLVIDLPDLKDSPPPLGAARARMPDFSQLFRQVRDVADSVRESKPPPGKSPRFP</sequence>
<proteinExistence type="predicted"/>
<keyword evidence="2" id="KW-1185">Reference proteome</keyword>
<accession>A0A7I9YLU9</accession>
<evidence type="ECO:0000313" key="2">
    <source>
        <dbReference type="Proteomes" id="UP000465360"/>
    </source>
</evidence>
<evidence type="ECO:0000313" key="1">
    <source>
        <dbReference type="EMBL" id="GFG89453.1"/>
    </source>
</evidence>
<name>A0A7I9YLU9_MYCBU</name>
<dbReference type="AlphaFoldDB" id="A0A7I9YLU9"/>
<dbReference type="Proteomes" id="UP000465360">
    <property type="component" value="Unassembled WGS sequence"/>
</dbReference>